<keyword evidence="1" id="KW-0472">Membrane</keyword>
<dbReference type="EMBL" id="MAEI02000001">
    <property type="protein sequence ID" value="MEO1780615.1"/>
    <property type="molecule type" value="Genomic_DNA"/>
</dbReference>
<gene>
    <name evidence="2" type="ORF">BAU18_000154</name>
</gene>
<organism evidence="2 3">
    <name type="scientific">Enterococcus diestrammenae</name>
    <dbReference type="NCBI Taxonomy" id="1155073"/>
    <lineage>
        <taxon>Bacteria</taxon>
        <taxon>Bacillati</taxon>
        <taxon>Bacillota</taxon>
        <taxon>Bacilli</taxon>
        <taxon>Lactobacillales</taxon>
        <taxon>Enterococcaceae</taxon>
        <taxon>Enterococcus</taxon>
    </lineage>
</organism>
<keyword evidence="1" id="KW-0812">Transmembrane</keyword>
<evidence type="ECO:0000256" key="1">
    <source>
        <dbReference type="SAM" id="Phobius"/>
    </source>
</evidence>
<reference evidence="3" key="1">
    <citation type="submission" date="2016-06" db="EMBL/GenBank/DDBJ databases">
        <title>Four novel species of enterococci isolated from chicken manure.</title>
        <authorList>
            <person name="Van Tyne D."/>
        </authorList>
    </citation>
    <scope>NUCLEOTIDE SEQUENCE [LARGE SCALE GENOMIC DNA]</scope>
    <source>
        <strain evidence="3">JM9A</strain>
    </source>
</reference>
<protein>
    <submittedName>
        <fullName evidence="2">Uncharacterized protein</fullName>
    </submittedName>
</protein>
<feature type="transmembrane region" description="Helical" evidence="1">
    <location>
        <begin position="12"/>
        <end position="31"/>
    </location>
</feature>
<keyword evidence="1" id="KW-1133">Transmembrane helix</keyword>
<proteinExistence type="predicted"/>
<accession>A0ABV0EXT5</accession>
<dbReference type="RefSeq" id="WP_161869401.1">
    <property type="nucleotide sequence ID" value="NZ_JAQFAM010000006.1"/>
</dbReference>
<reference evidence="2 3" key="2">
    <citation type="submission" date="2024-02" db="EMBL/GenBank/DDBJ databases">
        <title>The Genome Sequence of Enterococcus diestrammenae JM9A.</title>
        <authorList>
            <person name="Earl A."/>
            <person name="Manson A."/>
            <person name="Gilmore M."/>
            <person name="Sanders J."/>
            <person name="Shea T."/>
            <person name="Howe W."/>
            <person name="Livny J."/>
            <person name="Cuomo C."/>
            <person name="Neafsey D."/>
            <person name="Birren B."/>
        </authorList>
    </citation>
    <scope>NUCLEOTIDE SEQUENCE [LARGE SCALE GENOMIC DNA]</scope>
    <source>
        <strain evidence="2 3">JM9A</strain>
    </source>
</reference>
<feature type="transmembrane region" description="Helical" evidence="1">
    <location>
        <begin position="37"/>
        <end position="54"/>
    </location>
</feature>
<evidence type="ECO:0000313" key="2">
    <source>
        <dbReference type="EMBL" id="MEO1780615.1"/>
    </source>
</evidence>
<sequence>MDKLQQQSPIVKILAFIGFLLVASFLLNLVGGLIGLVFRWAIPVAIVYFIYRWLTNRSQSNNRYTR</sequence>
<dbReference type="Proteomes" id="UP001429357">
    <property type="component" value="Unassembled WGS sequence"/>
</dbReference>
<keyword evidence="3" id="KW-1185">Reference proteome</keyword>
<name>A0ABV0EXT5_9ENTE</name>
<comment type="caution">
    <text evidence="2">The sequence shown here is derived from an EMBL/GenBank/DDBJ whole genome shotgun (WGS) entry which is preliminary data.</text>
</comment>
<evidence type="ECO:0000313" key="3">
    <source>
        <dbReference type="Proteomes" id="UP001429357"/>
    </source>
</evidence>